<gene>
    <name evidence="2" type="ORF">CSUI_008323</name>
</gene>
<evidence type="ECO:0000313" key="2">
    <source>
        <dbReference type="EMBL" id="PHJ17852.1"/>
    </source>
</evidence>
<dbReference type="VEuPathDB" id="ToxoDB:CSUI_008323"/>
<name>A0A2C6KMZ6_9APIC</name>
<reference evidence="2 3" key="1">
    <citation type="journal article" date="2017" name="Int. J. Parasitol.">
        <title>The genome of the protozoan parasite Cystoisospora suis and a reverse vaccinology approach to identify vaccine candidates.</title>
        <authorList>
            <person name="Palmieri N."/>
            <person name="Shrestha A."/>
            <person name="Ruttkowski B."/>
            <person name="Beck T."/>
            <person name="Vogl C."/>
            <person name="Tomley F."/>
            <person name="Blake D.P."/>
            <person name="Joachim A."/>
        </authorList>
    </citation>
    <scope>NUCLEOTIDE SEQUENCE [LARGE SCALE GENOMIC DNA]</scope>
    <source>
        <strain evidence="2 3">Wien I</strain>
    </source>
</reference>
<comment type="caution">
    <text evidence="2">The sequence shown here is derived from an EMBL/GenBank/DDBJ whole genome shotgun (WGS) entry which is preliminary data.</text>
</comment>
<evidence type="ECO:0000313" key="3">
    <source>
        <dbReference type="Proteomes" id="UP000221165"/>
    </source>
</evidence>
<dbReference type="GeneID" id="94431668"/>
<dbReference type="EMBL" id="MIGC01004628">
    <property type="protein sequence ID" value="PHJ17852.1"/>
    <property type="molecule type" value="Genomic_DNA"/>
</dbReference>
<feature type="compositionally biased region" description="Basic and acidic residues" evidence="1">
    <location>
        <begin position="1"/>
        <end position="16"/>
    </location>
</feature>
<sequence>MGESKRSSQEEGHSSSKGEVLSSLAAPPKKEEEYLPSCPSIAGEEETEKEREEEEGVNYFNLPTLSELEKALCEEETPIVVKMNHLYSVKRHGGKQATLLLLKSLDHEKESVLFR</sequence>
<dbReference type="Proteomes" id="UP000221165">
    <property type="component" value="Unassembled WGS sequence"/>
</dbReference>
<dbReference type="RefSeq" id="XP_067919566.1">
    <property type="nucleotide sequence ID" value="XM_068068457.1"/>
</dbReference>
<organism evidence="2 3">
    <name type="scientific">Cystoisospora suis</name>
    <dbReference type="NCBI Taxonomy" id="483139"/>
    <lineage>
        <taxon>Eukaryota</taxon>
        <taxon>Sar</taxon>
        <taxon>Alveolata</taxon>
        <taxon>Apicomplexa</taxon>
        <taxon>Conoidasida</taxon>
        <taxon>Coccidia</taxon>
        <taxon>Eucoccidiorida</taxon>
        <taxon>Eimeriorina</taxon>
        <taxon>Sarcocystidae</taxon>
        <taxon>Cystoisospora</taxon>
    </lineage>
</organism>
<protein>
    <submittedName>
        <fullName evidence="2">Heat repeat-containing protein</fullName>
    </submittedName>
</protein>
<proteinExistence type="predicted"/>
<dbReference type="AlphaFoldDB" id="A0A2C6KMZ6"/>
<feature type="compositionally biased region" description="Acidic residues" evidence="1">
    <location>
        <begin position="43"/>
        <end position="56"/>
    </location>
</feature>
<feature type="region of interest" description="Disordered" evidence="1">
    <location>
        <begin position="1"/>
        <end position="58"/>
    </location>
</feature>
<accession>A0A2C6KMZ6</accession>
<keyword evidence="3" id="KW-1185">Reference proteome</keyword>
<evidence type="ECO:0000256" key="1">
    <source>
        <dbReference type="SAM" id="MobiDB-lite"/>
    </source>
</evidence>